<name>A0A161JWA8_9ZZZZ</name>
<accession>A0A161JWA8</accession>
<evidence type="ECO:0000313" key="1">
    <source>
        <dbReference type="EMBL" id="CUV09737.1"/>
    </source>
</evidence>
<reference evidence="1" key="1">
    <citation type="submission" date="2015-10" db="EMBL/GenBank/DDBJ databases">
        <authorList>
            <person name="Gilbert D.G."/>
        </authorList>
    </citation>
    <scope>NUCLEOTIDE SEQUENCE</scope>
</reference>
<dbReference type="AlphaFoldDB" id="A0A161JWA8"/>
<gene>
    <name evidence="1" type="ORF">MGWOODY_Mmi1435</name>
</gene>
<sequence length="51" mass="6219">MFRQHSPLGSGLNSFILIKEKYYFLSFIYEKAEPVNHWVLDMVLFHFLQQR</sequence>
<dbReference type="EMBL" id="FAXC01000292">
    <property type="protein sequence ID" value="CUV09737.1"/>
    <property type="molecule type" value="Genomic_DNA"/>
</dbReference>
<organism evidence="1">
    <name type="scientific">hydrothermal vent metagenome</name>
    <dbReference type="NCBI Taxonomy" id="652676"/>
    <lineage>
        <taxon>unclassified sequences</taxon>
        <taxon>metagenomes</taxon>
        <taxon>ecological metagenomes</taxon>
    </lineage>
</organism>
<proteinExistence type="predicted"/>
<protein>
    <submittedName>
        <fullName evidence="1">Uncharacterized protein</fullName>
    </submittedName>
</protein>